<protein>
    <recommendedName>
        <fullName evidence="2">Methyltransferase type 11 domain-containing protein</fullName>
    </recommendedName>
</protein>
<organism evidence="1">
    <name type="scientific">marine sediment metagenome</name>
    <dbReference type="NCBI Taxonomy" id="412755"/>
    <lineage>
        <taxon>unclassified sequences</taxon>
        <taxon>metagenomes</taxon>
        <taxon>ecological metagenomes</taxon>
    </lineage>
</organism>
<comment type="caution">
    <text evidence="1">The sequence shown here is derived from an EMBL/GenBank/DDBJ whole genome shotgun (WGS) entry which is preliminary data.</text>
</comment>
<sequence>MVISEDGHFLVVNGEFSLSIAKLLNLPEIPINVVARHQKWLKFKRGLLYYARFGSLYQKPTHLDLQEIPFRHGEDRFNIIKENLSISRGTLLDIGTNLGYFCHKFEDLGFDCYGVESNWYQFYFLKQLKKAENREFKIIHNSIFNYKKDQELIFDVVLGLYIFHHFLKRKNTYLNLIKLLKRLRVKEFFFGAYNPKEFRGKKVYRTYEPEKFVNFILTHSCLNNAKLLAKYENGRAIYKLTL</sequence>
<dbReference type="SUPFAM" id="SSF53335">
    <property type="entry name" value="S-adenosyl-L-methionine-dependent methyltransferases"/>
    <property type="match status" value="1"/>
</dbReference>
<dbReference type="InterPro" id="IPR029063">
    <property type="entry name" value="SAM-dependent_MTases_sf"/>
</dbReference>
<gene>
    <name evidence="1" type="ORF">LCGC14_2628050</name>
</gene>
<dbReference type="Gene3D" id="3.40.50.150">
    <property type="entry name" value="Vaccinia Virus protein VP39"/>
    <property type="match status" value="1"/>
</dbReference>
<dbReference type="AlphaFoldDB" id="A0A0F9CTN3"/>
<name>A0A0F9CTN3_9ZZZZ</name>
<accession>A0A0F9CTN3</accession>
<proteinExistence type="predicted"/>
<evidence type="ECO:0008006" key="2">
    <source>
        <dbReference type="Google" id="ProtNLM"/>
    </source>
</evidence>
<dbReference type="EMBL" id="LAZR01045006">
    <property type="protein sequence ID" value="KKL00890.1"/>
    <property type="molecule type" value="Genomic_DNA"/>
</dbReference>
<evidence type="ECO:0000313" key="1">
    <source>
        <dbReference type="EMBL" id="KKL00890.1"/>
    </source>
</evidence>
<reference evidence="1" key="1">
    <citation type="journal article" date="2015" name="Nature">
        <title>Complex archaea that bridge the gap between prokaryotes and eukaryotes.</title>
        <authorList>
            <person name="Spang A."/>
            <person name="Saw J.H."/>
            <person name="Jorgensen S.L."/>
            <person name="Zaremba-Niedzwiedzka K."/>
            <person name="Martijn J."/>
            <person name="Lind A.E."/>
            <person name="van Eijk R."/>
            <person name="Schleper C."/>
            <person name="Guy L."/>
            <person name="Ettema T.J."/>
        </authorList>
    </citation>
    <scope>NUCLEOTIDE SEQUENCE</scope>
</reference>